<gene>
    <name evidence="1" type="ORF">Pan181_32180</name>
</gene>
<organism evidence="1 2">
    <name type="scientific">Aeoliella mucimassa</name>
    <dbReference type="NCBI Taxonomy" id="2527972"/>
    <lineage>
        <taxon>Bacteria</taxon>
        <taxon>Pseudomonadati</taxon>
        <taxon>Planctomycetota</taxon>
        <taxon>Planctomycetia</taxon>
        <taxon>Pirellulales</taxon>
        <taxon>Lacipirellulaceae</taxon>
        <taxon>Aeoliella</taxon>
    </lineage>
</organism>
<evidence type="ECO:0000313" key="2">
    <source>
        <dbReference type="Proteomes" id="UP000315750"/>
    </source>
</evidence>
<sequence>MLSSRTIHILRLLLAVAVLHLVGACPCGCLEQNTWYQAMVSLSKQVGVEIPSDTPCEDEADCHQQMAMITSGQSSVLDCQHAHSLWTIATTLPCLALEPATGADRLVAFCLSPCLDHSLTMLQVMRL</sequence>
<dbReference type="EMBL" id="CP036278">
    <property type="protein sequence ID" value="QDU57006.1"/>
    <property type="molecule type" value="Genomic_DNA"/>
</dbReference>
<dbReference type="RefSeq" id="WP_145247870.1">
    <property type="nucleotide sequence ID" value="NZ_CP036278.1"/>
</dbReference>
<accession>A0A518AQL1</accession>
<keyword evidence="2" id="KW-1185">Reference proteome</keyword>
<proteinExistence type="predicted"/>
<evidence type="ECO:0000313" key="1">
    <source>
        <dbReference type="EMBL" id="QDU57006.1"/>
    </source>
</evidence>
<name>A0A518AQL1_9BACT</name>
<dbReference type="Proteomes" id="UP000315750">
    <property type="component" value="Chromosome"/>
</dbReference>
<reference evidence="1 2" key="1">
    <citation type="submission" date="2019-02" db="EMBL/GenBank/DDBJ databases">
        <title>Deep-cultivation of Planctomycetes and their phenomic and genomic characterization uncovers novel biology.</title>
        <authorList>
            <person name="Wiegand S."/>
            <person name="Jogler M."/>
            <person name="Boedeker C."/>
            <person name="Pinto D."/>
            <person name="Vollmers J."/>
            <person name="Rivas-Marin E."/>
            <person name="Kohn T."/>
            <person name="Peeters S.H."/>
            <person name="Heuer A."/>
            <person name="Rast P."/>
            <person name="Oberbeckmann S."/>
            <person name="Bunk B."/>
            <person name="Jeske O."/>
            <person name="Meyerdierks A."/>
            <person name="Storesund J.E."/>
            <person name="Kallscheuer N."/>
            <person name="Luecker S."/>
            <person name="Lage O.M."/>
            <person name="Pohl T."/>
            <person name="Merkel B.J."/>
            <person name="Hornburger P."/>
            <person name="Mueller R.-W."/>
            <person name="Bruemmer F."/>
            <person name="Labrenz M."/>
            <person name="Spormann A.M."/>
            <person name="Op den Camp H."/>
            <person name="Overmann J."/>
            <person name="Amann R."/>
            <person name="Jetten M.S.M."/>
            <person name="Mascher T."/>
            <person name="Medema M.H."/>
            <person name="Devos D.P."/>
            <person name="Kaster A.-K."/>
            <person name="Ovreas L."/>
            <person name="Rohde M."/>
            <person name="Galperin M.Y."/>
            <person name="Jogler C."/>
        </authorList>
    </citation>
    <scope>NUCLEOTIDE SEQUENCE [LARGE SCALE GENOMIC DNA]</scope>
    <source>
        <strain evidence="1 2">Pan181</strain>
    </source>
</reference>
<dbReference type="AlphaFoldDB" id="A0A518AQL1"/>
<dbReference type="KEGG" id="amuc:Pan181_32180"/>
<dbReference type="PROSITE" id="PS51257">
    <property type="entry name" value="PROKAR_LIPOPROTEIN"/>
    <property type="match status" value="1"/>
</dbReference>
<protein>
    <submittedName>
        <fullName evidence="1">Uncharacterized protein</fullName>
    </submittedName>
</protein>